<proteinExistence type="predicted"/>
<evidence type="ECO:0000256" key="1">
    <source>
        <dbReference type="SAM" id="MobiDB-lite"/>
    </source>
</evidence>
<gene>
    <name evidence="3" type="ORF">JL106_11705</name>
</gene>
<dbReference type="RefSeq" id="WP_205260903.1">
    <property type="nucleotide sequence ID" value="NZ_JAERWK010000015.1"/>
</dbReference>
<protein>
    <submittedName>
        <fullName evidence="3">NAD-dependent epimerase/dehydratase family protein</fullName>
    </submittedName>
</protein>
<organism evidence="3 4">
    <name type="scientific">Nakamurella leprariae</name>
    <dbReference type="NCBI Taxonomy" id="2803911"/>
    <lineage>
        <taxon>Bacteria</taxon>
        <taxon>Bacillati</taxon>
        <taxon>Actinomycetota</taxon>
        <taxon>Actinomycetes</taxon>
        <taxon>Nakamurellales</taxon>
        <taxon>Nakamurellaceae</taxon>
        <taxon>Nakamurella</taxon>
    </lineage>
</organism>
<dbReference type="Proteomes" id="UP000663792">
    <property type="component" value="Unassembled WGS sequence"/>
</dbReference>
<dbReference type="InterPro" id="IPR036291">
    <property type="entry name" value="NAD(P)-bd_dom_sf"/>
</dbReference>
<dbReference type="AlphaFoldDB" id="A0A938YHK6"/>
<comment type="caution">
    <text evidence="3">The sequence shown here is derived from an EMBL/GenBank/DDBJ whole genome shotgun (WGS) entry which is preliminary data.</text>
</comment>
<dbReference type="PANTHER" id="PTHR48079">
    <property type="entry name" value="PROTEIN YEEZ"/>
    <property type="match status" value="1"/>
</dbReference>
<dbReference type="Pfam" id="PF01370">
    <property type="entry name" value="Epimerase"/>
    <property type="match status" value="1"/>
</dbReference>
<dbReference type="Gene3D" id="3.40.50.720">
    <property type="entry name" value="NAD(P)-binding Rossmann-like Domain"/>
    <property type="match status" value="1"/>
</dbReference>
<dbReference type="GO" id="GO:0004029">
    <property type="term" value="F:aldehyde dehydrogenase (NAD+) activity"/>
    <property type="evidence" value="ECO:0007669"/>
    <property type="project" value="TreeGrafter"/>
</dbReference>
<accession>A0A938YHK6</accession>
<dbReference type="SUPFAM" id="SSF51735">
    <property type="entry name" value="NAD(P)-binding Rossmann-fold domains"/>
    <property type="match status" value="1"/>
</dbReference>
<dbReference type="PANTHER" id="PTHR48079:SF6">
    <property type="entry name" value="NAD(P)-BINDING DOMAIN-CONTAINING PROTEIN-RELATED"/>
    <property type="match status" value="1"/>
</dbReference>
<dbReference type="GO" id="GO:0005737">
    <property type="term" value="C:cytoplasm"/>
    <property type="evidence" value="ECO:0007669"/>
    <property type="project" value="TreeGrafter"/>
</dbReference>
<feature type="compositionally biased region" description="Polar residues" evidence="1">
    <location>
        <begin position="138"/>
        <end position="148"/>
    </location>
</feature>
<feature type="region of interest" description="Disordered" evidence="1">
    <location>
        <begin position="130"/>
        <end position="150"/>
    </location>
</feature>
<sequence length="362" mass="39237">MDQRRIVIVGASGNIGTALLRRWQAESENDRPHLVGMSRRRPATGAPYDGVSWEELDVTAPDARPRLAAALAGADAVVNLAWGFQPSHDVDQLERVGVGGTRVVLGAATDAGVPQLVQLSSVGAYAPAERGQRVDESYPTTGVPSSPYSRHKAAAERLMDDWERDHPDGPVITRMRPGLVLQRDAGSALVRYTLPGWFPPAALRLLPVLPLDRSLSVPMVHSDDVADAIVRAVRRRAGGAFNLAAEPAVGRDDIAAVLRAHPVQVPTKLLRTVVDASWRVHLQPLDPGWIDLAFSVPLLDTTRARRALAWAPATDARQALAELISGMQTQASTPSPVLRRRSLVDQVRSVVQRGPLTRRERP</sequence>
<reference evidence="3" key="1">
    <citation type="submission" date="2021-01" db="EMBL/GenBank/DDBJ databases">
        <title>YIM 132084 draft genome.</title>
        <authorList>
            <person name="An D."/>
        </authorList>
    </citation>
    <scope>NUCLEOTIDE SEQUENCE</scope>
    <source>
        <strain evidence="3">YIM 132084</strain>
    </source>
</reference>
<evidence type="ECO:0000259" key="2">
    <source>
        <dbReference type="Pfam" id="PF01370"/>
    </source>
</evidence>
<name>A0A938YHK6_9ACTN</name>
<keyword evidence="4" id="KW-1185">Reference proteome</keyword>
<dbReference type="InterPro" id="IPR001509">
    <property type="entry name" value="Epimerase_deHydtase"/>
</dbReference>
<evidence type="ECO:0000313" key="3">
    <source>
        <dbReference type="EMBL" id="MBM9467945.1"/>
    </source>
</evidence>
<evidence type="ECO:0000313" key="4">
    <source>
        <dbReference type="Proteomes" id="UP000663792"/>
    </source>
</evidence>
<feature type="domain" description="NAD-dependent epimerase/dehydratase" evidence="2">
    <location>
        <begin position="6"/>
        <end position="244"/>
    </location>
</feature>
<dbReference type="EMBL" id="JAERWK010000015">
    <property type="protein sequence ID" value="MBM9467945.1"/>
    <property type="molecule type" value="Genomic_DNA"/>
</dbReference>
<dbReference type="InterPro" id="IPR051783">
    <property type="entry name" value="NAD(P)-dependent_oxidoreduct"/>
</dbReference>